<name>A0A369Z414_HAEPA</name>
<dbReference type="EMBL" id="QEPW01000010">
    <property type="protein sequence ID" value="RDE90708.1"/>
    <property type="molecule type" value="Genomic_DNA"/>
</dbReference>
<keyword evidence="1" id="KW-0472">Membrane</keyword>
<evidence type="ECO:0000313" key="2">
    <source>
        <dbReference type="EMBL" id="RDE90708.1"/>
    </source>
</evidence>
<reference evidence="2 3" key="1">
    <citation type="submission" date="2018-05" db="EMBL/GenBank/DDBJ databases">
        <title>Draft Genome Sequences for a Diverse set of 7 Haemophilus Species.</title>
        <authorList>
            <person name="Nichols M."/>
            <person name="Topaz N."/>
            <person name="Wang X."/>
            <person name="Wang X."/>
            <person name="Boxrud D."/>
        </authorList>
    </citation>
    <scope>NUCLEOTIDE SEQUENCE [LARGE SCALE GENOMIC DNA]</scope>
    <source>
        <strain evidence="2 3">C2008001710</strain>
    </source>
</reference>
<accession>A0A369Z414</accession>
<evidence type="ECO:0000313" key="3">
    <source>
        <dbReference type="Proteomes" id="UP000253910"/>
    </source>
</evidence>
<protein>
    <submittedName>
        <fullName evidence="2">Voltage-gated chloride channel</fullName>
    </submittedName>
</protein>
<keyword evidence="1" id="KW-1133">Transmembrane helix</keyword>
<dbReference type="Proteomes" id="UP000253910">
    <property type="component" value="Unassembled WGS sequence"/>
</dbReference>
<sequence>MGNVIFECIFRLFFEGLFEFLFNKYSKLSWGLWCVFSLLFGFYFFAFLNMDKSAWVICLLAILAGGLTMLITLVFVFLIEKLILRKK</sequence>
<gene>
    <name evidence="2" type="ORF">DPV87_06730</name>
</gene>
<comment type="caution">
    <text evidence="2">The sequence shown here is derived from an EMBL/GenBank/DDBJ whole genome shotgun (WGS) entry which is preliminary data.</text>
</comment>
<keyword evidence="1" id="KW-0812">Transmembrane</keyword>
<evidence type="ECO:0000256" key="1">
    <source>
        <dbReference type="SAM" id="Phobius"/>
    </source>
</evidence>
<proteinExistence type="predicted"/>
<feature type="transmembrane region" description="Helical" evidence="1">
    <location>
        <begin position="30"/>
        <end position="48"/>
    </location>
</feature>
<dbReference type="AlphaFoldDB" id="A0A369Z414"/>
<feature type="transmembrane region" description="Helical" evidence="1">
    <location>
        <begin position="54"/>
        <end position="79"/>
    </location>
</feature>
<organism evidence="2 3">
    <name type="scientific">Haemophilus parainfluenzae</name>
    <dbReference type="NCBI Taxonomy" id="729"/>
    <lineage>
        <taxon>Bacteria</taxon>
        <taxon>Pseudomonadati</taxon>
        <taxon>Pseudomonadota</taxon>
        <taxon>Gammaproteobacteria</taxon>
        <taxon>Pasteurellales</taxon>
        <taxon>Pasteurellaceae</taxon>
        <taxon>Haemophilus</taxon>
    </lineage>
</organism>